<dbReference type="RefSeq" id="WP_013150748.1">
    <property type="nucleotide sequence ID" value="NC_014209.1"/>
</dbReference>
<dbReference type="InterPro" id="IPR004564">
    <property type="entry name" value="OM_lipoprot_carrier_LolA-like"/>
</dbReference>
<dbReference type="CDD" id="cd16325">
    <property type="entry name" value="LolA"/>
    <property type="match status" value="1"/>
</dbReference>
<dbReference type="InterPro" id="IPR029046">
    <property type="entry name" value="LolA/LolB/LppX"/>
</dbReference>
<dbReference type="Proteomes" id="UP000002064">
    <property type="component" value="Chromosome"/>
</dbReference>
<reference evidence="1 2" key="1">
    <citation type="submission" date="2010-05" db="EMBL/GenBank/DDBJ databases">
        <title>Complete sequence of Thermoanaerobacter mathranii subsp. mathranii mathranii str. A3.</title>
        <authorList>
            <consortium name="US DOE Joint Genome Institute"/>
            <person name="Lucas S."/>
            <person name="Copeland A."/>
            <person name="Lapidus A."/>
            <person name="Cheng J.-F."/>
            <person name="Bruce D."/>
            <person name="Goodwin L."/>
            <person name="Pitluck S."/>
            <person name="Held B."/>
            <person name="Detter J.C."/>
            <person name="Han C."/>
            <person name="Tapia R."/>
            <person name="Land M."/>
            <person name="Hauser L."/>
            <person name="Kyrpides N."/>
            <person name="Mikhailova N."/>
            <person name="Zhou J."/>
            <person name="Hemme C."/>
            <person name="Woyke T."/>
        </authorList>
    </citation>
    <scope>NUCLEOTIDE SEQUENCE [LARGE SCALE GENOMIC DNA]</scope>
    <source>
        <strain evidence="1 2">A3</strain>
    </source>
</reference>
<sequence length="335" mass="38636">MLKKSFFVIAFVIIFFLSGCGTKAKKVKDPFVYIKEQLNKLESYTATANVELYNNKIESKYTVMQFYKKGKLRLEVLDENGSIDKIIVYDGKRSYVYFARVNQVFVAENTQEIPLYSMITSFIKNYNSGGEIEKGEIDKFYLITVPILDKNVFMYKEQMAFSKKNLIPEELTIFDINNNIFSRITYKDFKYNPEIDDKLFTKDSVTTLAANFLDSSAIEIDVKEVYKYCGLNPVMPVYLPQGFKLLNVLVNVNENNGVIFVYTSGKNLIEIFETVVDKSEITNEKGFFLKEGVYYKEKDNGKKEYTTMVNGLQIRITVTGDVDGEEILKVIKSLR</sequence>
<proteinExistence type="predicted"/>
<dbReference type="PANTHER" id="PTHR37507">
    <property type="entry name" value="SPORULATION PROTEIN YDCC"/>
    <property type="match status" value="1"/>
</dbReference>
<evidence type="ECO:0000313" key="2">
    <source>
        <dbReference type="Proteomes" id="UP000002064"/>
    </source>
</evidence>
<evidence type="ECO:0000313" key="1">
    <source>
        <dbReference type="EMBL" id="ADH61530.1"/>
    </source>
</evidence>
<dbReference type="PANTHER" id="PTHR37507:SF2">
    <property type="entry name" value="SPORULATION PROTEIN YDCC"/>
    <property type="match status" value="1"/>
</dbReference>
<dbReference type="SUPFAM" id="SSF89392">
    <property type="entry name" value="Prokaryotic lipoproteins and lipoprotein localization factors"/>
    <property type="match status" value="1"/>
</dbReference>
<protein>
    <submittedName>
        <fullName evidence="1">Outer membrane lipoprotein-sorting protein-like protein</fullName>
    </submittedName>
</protein>
<accession>A0ABM5LRL5</accession>
<gene>
    <name evidence="1" type="ordered locus">Tmath_1832</name>
</gene>
<dbReference type="InterPro" id="IPR052944">
    <property type="entry name" value="Sporulation_related"/>
</dbReference>
<keyword evidence="2" id="KW-1185">Reference proteome</keyword>
<name>A0ABM5LRL5_THEM3</name>
<organism evidence="1 2">
    <name type="scientific">Thermoanaerobacter mathranii subsp. mathranii (strain DSM 11426 / CCUG 53645 / CIP 108742 / A3)</name>
    <dbReference type="NCBI Taxonomy" id="583358"/>
    <lineage>
        <taxon>Bacteria</taxon>
        <taxon>Bacillati</taxon>
        <taxon>Bacillota</taxon>
        <taxon>Clostridia</taxon>
        <taxon>Thermoanaerobacterales</taxon>
        <taxon>Thermoanaerobacteraceae</taxon>
        <taxon>Thermoanaerobacter</taxon>
    </lineage>
</organism>
<dbReference type="PROSITE" id="PS51257">
    <property type="entry name" value="PROKAR_LIPOPROTEIN"/>
    <property type="match status" value="1"/>
</dbReference>
<dbReference type="EMBL" id="CP002032">
    <property type="protein sequence ID" value="ADH61530.1"/>
    <property type="molecule type" value="Genomic_DNA"/>
</dbReference>
<dbReference type="Gene3D" id="2.50.20.10">
    <property type="entry name" value="Lipoprotein localisation LolA/LolB/LppX"/>
    <property type="match status" value="1"/>
</dbReference>